<evidence type="ECO:0000313" key="3">
    <source>
        <dbReference type="WBParaSite" id="Csp11.Scaffold630.g17640.t1"/>
    </source>
</evidence>
<dbReference type="GO" id="GO:0005886">
    <property type="term" value="C:plasma membrane"/>
    <property type="evidence" value="ECO:0007669"/>
    <property type="project" value="TreeGrafter"/>
</dbReference>
<feature type="transmembrane region" description="Helical" evidence="1">
    <location>
        <begin position="41"/>
        <end position="65"/>
    </location>
</feature>
<keyword evidence="2" id="KW-1185">Reference proteome</keyword>
<keyword evidence="1" id="KW-1133">Transmembrane helix</keyword>
<proteinExistence type="predicted"/>
<dbReference type="PANTHER" id="PTHR22943:SF112">
    <property type="entry name" value="SEVEN TM RECEPTOR"/>
    <property type="match status" value="1"/>
</dbReference>
<evidence type="ECO:0000313" key="2">
    <source>
        <dbReference type="Proteomes" id="UP000095282"/>
    </source>
</evidence>
<reference evidence="3" key="1">
    <citation type="submission" date="2016-11" db="UniProtKB">
        <authorList>
            <consortium name="WormBaseParasite"/>
        </authorList>
    </citation>
    <scope>IDENTIFICATION</scope>
</reference>
<dbReference type="GO" id="GO:0042048">
    <property type="term" value="P:olfactory behavior"/>
    <property type="evidence" value="ECO:0007669"/>
    <property type="project" value="TreeGrafter"/>
</dbReference>
<dbReference type="SUPFAM" id="SSF81321">
    <property type="entry name" value="Family A G protein-coupled receptor-like"/>
    <property type="match status" value="1"/>
</dbReference>
<dbReference type="AlphaFoldDB" id="A0A1I7UN51"/>
<dbReference type="GO" id="GO:0038022">
    <property type="term" value="F:G protein-coupled olfactory receptor activity"/>
    <property type="evidence" value="ECO:0007669"/>
    <property type="project" value="TreeGrafter"/>
</dbReference>
<organism evidence="2 3">
    <name type="scientific">Caenorhabditis tropicalis</name>
    <dbReference type="NCBI Taxonomy" id="1561998"/>
    <lineage>
        <taxon>Eukaryota</taxon>
        <taxon>Metazoa</taxon>
        <taxon>Ecdysozoa</taxon>
        <taxon>Nematoda</taxon>
        <taxon>Chromadorea</taxon>
        <taxon>Rhabditida</taxon>
        <taxon>Rhabditina</taxon>
        <taxon>Rhabditomorpha</taxon>
        <taxon>Rhabditoidea</taxon>
        <taxon>Rhabditidae</taxon>
        <taxon>Peloderinae</taxon>
        <taxon>Caenorhabditis</taxon>
    </lineage>
</organism>
<dbReference type="WBParaSite" id="Csp11.Scaffold630.g17640.t1">
    <property type="protein sequence ID" value="Csp11.Scaffold630.g17640.t1"/>
    <property type="gene ID" value="Csp11.Scaffold630.g17640"/>
</dbReference>
<accession>A0A1I7UN51</accession>
<evidence type="ECO:0000256" key="1">
    <source>
        <dbReference type="SAM" id="Phobius"/>
    </source>
</evidence>
<dbReference type="Proteomes" id="UP000095282">
    <property type="component" value="Unplaced"/>
</dbReference>
<dbReference type="PANTHER" id="PTHR22943">
    <property type="entry name" value="7-TRANSMEMBRANE DOMAIN RECEPTOR C.ELEGANS"/>
    <property type="match status" value="1"/>
</dbReference>
<keyword evidence="1" id="KW-0472">Membrane</keyword>
<name>A0A1I7UN51_9PELO</name>
<protein>
    <submittedName>
        <fullName evidence="3">Serpentine receptor class gamma</fullName>
    </submittedName>
</protein>
<sequence length="147" mass="16433">MMIKGSSMGCVFGFGILCYTNLSDQLAIVSSAANSFQKQLFYSLVLQTLIPLVFMHLPMTVYLLCPMLNMDSDFASLFVASTITVYPAIDPLPSFFIIKSFREAIISFFQDIQIIPPRNTMVGTYTMNSMRRDSNNETPAVNNTSKL</sequence>
<dbReference type="Pfam" id="PF10326">
    <property type="entry name" value="7TM_GPCR_Str"/>
    <property type="match status" value="1"/>
</dbReference>
<dbReference type="InterPro" id="IPR019428">
    <property type="entry name" value="7TM_GPCR_serpentine_rcpt_Str"/>
</dbReference>
<keyword evidence="1" id="KW-0812">Transmembrane</keyword>